<dbReference type="InterPro" id="IPR017853">
    <property type="entry name" value="GH"/>
</dbReference>
<reference evidence="1" key="1">
    <citation type="journal article" date="2013" name="Environ. Microbiol.">
        <title>Seasonally variable intestinal metagenomes of the red palm weevil (Rhynchophorus ferrugineus).</title>
        <authorList>
            <person name="Jia S."/>
            <person name="Zhang X."/>
            <person name="Zhang G."/>
            <person name="Yin A."/>
            <person name="Zhang S."/>
            <person name="Li F."/>
            <person name="Wang L."/>
            <person name="Zhao D."/>
            <person name="Yun Q."/>
            <person name="Tala"/>
            <person name="Wang J."/>
            <person name="Sun G."/>
            <person name="Baabdullah M."/>
            <person name="Yu X."/>
            <person name="Hu S."/>
            <person name="Al-Mssallem I.S."/>
            <person name="Yu J."/>
        </authorList>
    </citation>
    <scope>NUCLEOTIDE SEQUENCE</scope>
</reference>
<protein>
    <submittedName>
        <fullName evidence="1">CAZy families GH36 protein</fullName>
    </submittedName>
</protein>
<dbReference type="AlphaFoldDB" id="A0A060C6W2"/>
<proteinExistence type="predicted"/>
<evidence type="ECO:0000313" key="1">
    <source>
        <dbReference type="EMBL" id="AIA88476.1"/>
    </source>
</evidence>
<dbReference type="Gene3D" id="3.20.20.70">
    <property type="entry name" value="Aldolase class I"/>
    <property type="match status" value="1"/>
</dbReference>
<dbReference type="SUPFAM" id="SSF51445">
    <property type="entry name" value="(Trans)glycosidases"/>
    <property type="match status" value="1"/>
</dbReference>
<dbReference type="EMBL" id="KF121192">
    <property type="protein sequence ID" value="AIA88476.1"/>
    <property type="molecule type" value="Genomic_DNA"/>
</dbReference>
<organism evidence="1">
    <name type="scientific">uncultured Bifidobacterium sp</name>
    <dbReference type="NCBI Taxonomy" id="165187"/>
    <lineage>
        <taxon>Bacteria</taxon>
        <taxon>Bacillati</taxon>
        <taxon>Actinomycetota</taxon>
        <taxon>Actinomycetes</taxon>
        <taxon>Bifidobacteriales</taxon>
        <taxon>Bifidobacteriaceae</taxon>
        <taxon>Bifidobacterium</taxon>
        <taxon>environmental samples</taxon>
    </lineage>
</organism>
<sequence>MWMEPGVVGVGSRAATELPETAFLTRHGVRVREQDRYVLDFRDPDARAHVDVAVDRLAHRESATSSSTTTSRRDWAATLEGMDPGAGLLDHVRAQLAWLGDLRQRHPGVVIENCPRGPCVR</sequence>
<accession>A0A060C6W2</accession>
<name>A0A060C6W2_9BIFI</name>
<dbReference type="InterPro" id="IPR013785">
    <property type="entry name" value="Aldolase_TIM"/>
</dbReference>
<feature type="non-terminal residue" evidence="1">
    <location>
        <position position="121"/>
    </location>
</feature>